<dbReference type="InterPro" id="IPR029063">
    <property type="entry name" value="SAM-dependent_MTases_sf"/>
</dbReference>
<protein>
    <submittedName>
        <fullName evidence="3">SAM dependent methyltransferase</fullName>
    </submittedName>
</protein>
<dbReference type="OrthoDB" id="2013972at2759"/>
<organism evidence="3 4">
    <name type="scientific">Dactylonectria macrodidyma</name>
    <dbReference type="NCBI Taxonomy" id="307937"/>
    <lineage>
        <taxon>Eukaryota</taxon>
        <taxon>Fungi</taxon>
        <taxon>Dikarya</taxon>
        <taxon>Ascomycota</taxon>
        <taxon>Pezizomycotina</taxon>
        <taxon>Sordariomycetes</taxon>
        <taxon>Hypocreomycetidae</taxon>
        <taxon>Hypocreales</taxon>
        <taxon>Nectriaceae</taxon>
        <taxon>Dactylonectria</taxon>
    </lineage>
</organism>
<name>A0A9P9JDI2_9HYPO</name>
<accession>A0A9P9JDI2</accession>
<dbReference type="CDD" id="cd02440">
    <property type="entry name" value="AdoMet_MTases"/>
    <property type="match status" value="1"/>
</dbReference>
<evidence type="ECO:0000256" key="1">
    <source>
        <dbReference type="ARBA" id="ARBA00038158"/>
    </source>
</evidence>
<evidence type="ECO:0000256" key="2">
    <source>
        <dbReference type="SAM" id="MobiDB-lite"/>
    </source>
</evidence>
<gene>
    <name evidence="3" type="ORF">EDB81DRAFT_785949</name>
</gene>
<keyword evidence="3" id="KW-0489">Methyltransferase</keyword>
<dbReference type="AlphaFoldDB" id="A0A9P9JDI2"/>
<evidence type="ECO:0000313" key="3">
    <source>
        <dbReference type="EMBL" id="KAH7156064.1"/>
    </source>
</evidence>
<dbReference type="EMBL" id="JAGMUV010000005">
    <property type="protein sequence ID" value="KAH7156064.1"/>
    <property type="molecule type" value="Genomic_DNA"/>
</dbReference>
<dbReference type="PANTHER" id="PTHR43591:SF10">
    <property type="entry name" value="ABC TRANSMEMBRANE TYPE-1 DOMAIN-CONTAINING PROTEIN-RELATED"/>
    <property type="match status" value="1"/>
</dbReference>
<dbReference type="PANTHER" id="PTHR43591">
    <property type="entry name" value="METHYLTRANSFERASE"/>
    <property type="match status" value="1"/>
</dbReference>
<sequence>MSVRSLRASISDRHHHPDHFNMSSPKSASPTSPARSPGSPEQTEELDPAHPTNTQIPFNENDDDADSALGDNDSYASSTASLTDSIFDYRTINGRTFQSSKTTEYWGPNDDKQNNGLDIAHHFMVMIKDDKLFLAPIGDAPKKVLDVGTGTGIWAIDLADAYPSTEVIGTDISPIQPAWVPPNCSFHLDDAQLEWTYPPETFDFVHIRALYGCIGDWAELYRQAYKVLVPGGYLEDFEMTITLYSDLPEIRDDPEHIFKKWSKVFLEAMDRIGKTGRIGIEGNMRKHMEKAGFTDIVERSYQVPVGGWSSDPKQKKIGIYNLAFLDESLEGFALFLLKQIMGFSYEEVQVFVAKMRHAIRNKQIRPYYLVTNVYARKPEAGAV</sequence>
<comment type="caution">
    <text evidence="3">The sequence shown here is derived from an EMBL/GenBank/DDBJ whole genome shotgun (WGS) entry which is preliminary data.</text>
</comment>
<keyword evidence="3" id="KW-0808">Transferase</keyword>
<proteinExistence type="inferred from homology"/>
<keyword evidence="4" id="KW-1185">Reference proteome</keyword>
<dbReference type="Pfam" id="PF13489">
    <property type="entry name" value="Methyltransf_23"/>
    <property type="match status" value="1"/>
</dbReference>
<dbReference type="Gene3D" id="3.40.50.150">
    <property type="entry name" value="Vaccinia Virus protein VP39"/>
    <property type="match status" value="1"/>
</dbReference>
<reference evidence="3" key="1">
    <citation type="journal article" date="2021" name="Nat. Commun.">
        <title>Genetic determinants of endophytism in the Arabidopsis root mycobiome.</title>
        <authorList>
            <person name="Mesny F."/>
            <person name="Miyauchi S."/>
            <person name="Thiergart T."/>
            <person name="Pickel B."/>
            <person name="Atanasova L."/>
            <person name="Karlsson M."/>
            <person name="Huettel B."/>
            <person name="Barry K.W."/>
            <person name="Haridas S."/>
            <person name="Chen C."/>
            <person name="Bauer D."/>
            <person name="Andreopoulos W."/>
            <person name="Pangilinan J."/>
            <person name="LaButti K."/>
            <person name="Riley R."/>
            <person name="Lipzen A."/>
            <person name="Clum A."/>
            <person name="Drula E."/>
            <person name="Henrissat B."/>
            <person name="Kohler A."/>
            <person name="Grigoriev I.V."/>
            <person name="Martin F.M."/>
            <person name="Hacquard S."/>
        </authorList>
    </citation>
    <scope>NUCLEOTIDE SEQUENCE</scope>
    <source>
        <strain evidence="3">MPI-CAGE-AT-0147</strain>
    </source>
</reference>
<evidence type="ECO:0000313" key="4">
    <source>
        <dbReference type="Proteomes" id="UP000738349"/>
    </source>
</evidence>
<feature type="region of interest" description="Disordered" evidence="2">
    <location>
        <begin position="1"/>
        <end position="73"/>
    </location>
</feature>
<feature type="compositionally biased region" description="Low complexity" evidence="2">
    <location>
        <begin position="23"/>
        <end position="40"/>
    </location>
</feature>
<comment type="similarity">
    <text evidence="1">Belongs to the methyltransferase superfamily. LaeA methyltransferase family.</text>
</comment>
<dbReference type="SUPFAM" id="SSF53335">
    <property type="entry name" value="S-adenosyl-L-methionine-dependent methyltransferases"/>
    <property type="match status" value="1"/>
</dbReference>
<dbReference type="GO" id="GO:0032259">
    <property type="term" value="P:methylation"/>
    <property type="evidence" value="ECO:0007669"/>
    <property type="project" value="UniProtKB-KW"/>
</dbReference>
<dbReference type="Proteomes" id="UP000738349">
    <property type="component" value="Unassembled WGS sequence"/>
</dbReference>
<dbReference type="GO" id="GO:0008168">
    <property type="term" value="F:methyltransferase activity"/>
    <property type="evidence" value="ECO:0007669"/>
    <property type="project" value="UniProtKB-KW"/>
</dbReference>